<organism evidence="1 2">
    <name type="scientific">Nitratireductor aquibiodomus RA22</name>
    <dbReference type="NCBI Taxonomy" id="1189611"/>
    <lineage>
        <taxon>Bacteria</taxon>
        <taxon>Pseudomonadati</taxon>
        <taxon>Pseudomonadota</taxon>
        <taxon>Alphaproteobacteria</taxon>
        <taxon>Hyphomicrobiales</taxon>
        <taxon>Phyllobacteriaceae</taxon>
        <taxon>Nitratireductor</taxon>
    </lineage>
</organism>
<evidence type="ECO:0000313" key="1">
    <source>
        <dbReference type="EMBL" id="EIM72749.1"/>
    </source>
</evidence>
<reference evidence="1 2" key="1">
    <citation type="journal article" date="2012" name="J. Bacteriol.">
        <title>Genome Sequence of Nitratireductor aquibiodomus Strain RA22.</title>
        <authorList>
            <person name="Singh A."/>
            <person name="Jangir P.K."/>
            <person name="Kumari C."/>
            <person name="Sharma R."/>
        </authorList>
    </citation>
    <scope>NUCLEOTIDE SEQUENCE [LARGE SCALE GENOMIC DNA]</scope>
    <source>
        <strain evidence="1 2">RA22</strain>
    </source>
</reference>
<dbReference type="Proteomes" id="UP000004622">
    <property type="component" value="Unassembled WGS sequence"/>
</dbReference>
<name>I5BT47_9HYPH</name>
<proteinExistence type="predicted"/>
<protein>
    <submittedName>
        <fullName evidence="1">Uncharacterized protein</fullName>
    </submittedName>
</protein>
<dbReference type="PATRIC" id="fig|1189611.3.peg.3827"/>
<dbReference type="RefSeq" id="WP_007010056.1">
    <property type="nucleotide sequence ID" value="NZ_AJXZ01000049.1"/>
</dbReference>
<evidence type="ECO:0000313" key="2">
    <source>
        <dbReference type="Proteomes" id="UP000004622"/>
    </source>
</evidence>
<dbReference type="AlphaFoldDB" id="I5BT47"/>
<accession>I5BT47</accession>
<gene>
    <name evidence="1" type="ORF">A33O_18964</name>
</gene>
<comment type="caution">
    <text evidence="1">The sequence shown here is derived from an EMBL/GenBank/DDBJ whole genome shotgun (WGS) entry which is preliminary data.</text>
</comment>
<dbReference type="OrthoDB" id="9148335at2"/>
<sequence length="124" mass="14381">MPRPRRRRTPEERAAPAADEVEVRQCVFTQTNRNQKIEIGAARGQDYREESPPVLVSRKRQLRAFDYMLLFPGNAGYGPLFDLSDRLPSLCRGFPRVVTDMDTLERAWRDCPLLTSEDQDEQEI</sequence>
<dbReference type="EMBL" id="AJXZ01000049">
    <property type="protein sequence ID" value="EIM72749.1"/>
    <property type="molecule type" value="Genomic_DNA"/>
</dbReference>